<feature type="compositionally biased region" description="Low complexity" evidence="1">
    <location>
        <begin position="663"/>
        <end position="683"/>
    </location>
</feature>
<dbReference type="OrthoDB" id="8986014at2759"/>
<feature type="compositionally biased region" description="Low complexity" evidence="1">
    <location>
        <begin position="1326"/>
        <end position="1358"/>
    </location>
</feature>
<feature type="region of interest" description="Disordered" evidence="1">
    <location>
        <begin position="903"/>
        <end position="927"/>
    </location>
</feature>
<evidence type="ECO:0000256" key="1">
    <source>
        <dbReference type="SAM" id="MobiDB-lite"/>
    </source>
</evidence>
<feature type="compositionally biased region" description="Low complexity" evidence="1">
    <location>
        <begin position="540"/>
        <end position="568"/>
    </location>
</feature>
<evidence type="ECO:0000256" key="2">
    <source>
        <dbReference type="SAM" id="SignalP"/>
    </source>
</evidence>
<keyword evidence="3" id="KW-1185">Reference proteome</keyword>
<feature type="region of interest" description="Disordered" evidence="1">
    <location>
        <begin position="772"/>
        <end position="812"/>
    </location>
</feature>
<feature type="region of interest" description="Disordered" evidence="1">
    <location>
        <begin position="858"/>
        <end position="878"/>
    </location>
</feature>
<organism evidence="3 4">
    <name type="scientific">Ictalurus punctatus</name>
    <name type="common">Channel catfish</name>
    <name type="synonym">Silurus punctatus</name>
    <dbReference type="NCBI Taxonomy" id="7998"/>
    <lineage>
        <taxon>Eukaryota</taxon>
        <taxon>Metazoa</taxon>
        <taxon>Chordata</taxon>
        <taxon>Craniata</taxon>
        <taxon>Vertebrata</taxon>
        <taxon>Euteleostomi</taxon>
        <taxon>Actinopterygii</taxon>
        <taxon>Neopterygii</taxon>
        <taxon>Teleostei</taxon>
        <taxon>Ostariophysi</taxon>
        <taxon>Siluriformes</taxon>
        <taxon>Ictaluridae</taxon>
        <taxon>Ictalurus</taxon>
    </lineage>
</organism>
<feature type="signal peptide" evidence="2">
    <location>
        <begin position="1"/>
        <end position="23"/>
    </location>
</feature>
<sequence>MSWAMKGLHLIFIALVLWRDTSGFGVWNTTSVVDWQAGRSNATWNQNFHFATPVQALELLSRKSANGNVDGGNSSSFSYTSEVQTAQQDSSFVQSSGGAAQGKPVLNAQGQATPMVQPQDNLMMTQSSRLYWFESLKPENCGTLLSQSWPQKGQNNGGFQRPSRFQFGGTANQTSGSQTQSSYQPSTTTQVQTGESIAQPESFGASASYPSQTSGMYSVVQGPLIASSSQMPGFHIQSSYQPGTTTQVQTGQSASTSQAQSSGASTLYQGISSGRYLTSLGHIIPSSSQSVVTTNQTSGSQTQSSYQPGTTTLLQTGQSASTSQALGSHGAAPSGHAKWYTIVQGQTIPSSQASGSQTQSSYQPSTTTLLQTGQPVLPQSQPSGASASYPSQTSGVYNIAQRPLTATLSEIPGFHIQSSYQPGTTTLLQTGQSASTSQAQSSGASTLYQGIRRNVTSLGHGFPYSTQSVVTANQTSGSQTQSSYQPGTTTLLQTGQSTPTSQAQSSGASTLYQGIRRNVTSLGHGFPYSTQSVVTANQTSGSQTQSSYQPGTTTLLQTGQSASTSQALGSHGAAPSGHAKWYTIVQGQTIPSSQASGSQTQSSYQPSTTTLLQTGQPVLPQSQPAGASAPYPSQTSGVYNIAQRPLTVTLSEIPGFHIQSSYQPGTTTQVQTGQSASTSQAQSSGASTLYQGISSGRYLTSLGHIIPSSSQSVVTTNQTSGSQTQSSYQPGTTTLLQTGQSASTSQALGSHGAAPSGHAKWYTIVQGQTIPSSQASGSQTQSSYQPGTTTQVQTGQSASTSQAQSSGASTLYPGIRRNVTSLGHGFPYSTQSVVTANQTSGSQTQSSYQPSTTTLLQTGRPVLPQSQPSGASASYPSQTSGVYNIAQRPLTATLSEIPGFHIQSSYQPGTTTQVQTGQSASTSQAQSSGASTLYQGISSGRYLTSLGHIIPSSSQSVVTTNQTSGSQTQSSYQPGTTTLLQTGQSAPTSQAQSSGASTLYQGIRRNVTSLGHGFPYSTQSVVTANQTSGSQTQSSYQPSTTTLLQTGRPVLPQSQPSGASASYPSQTSGVYNIAQRPLTATLSEIPGFHIQSSYQPGTTTLLQTGQSASTSQAQSSGASTLYQGIRRNVTSLGHGFPYSTQSVVTANQTSGSQTQSSYQPGTTTLLQTGQSASTSQALGSHGAAPSGHAKWYTIVQGQTIPSSQASGSQTQSSYQPSTTTLLQTGQPVLPQSQPSGASAPYPSQTSGVYNIAQRPLTATLSEIPGFHIQSSYQPGTTTLLQTGQSASTSQAQSSGASTLYQGIRRNVTSLGHGFPYSTQSVVTANQTSGSQTQSSYQPGTTTLLQTGQSASTSQAQSSGASTLYQGIRRNVTSLGHGFPYSTQSVVTANQTSGSQTQSSYQPGTTTLLQTGQSASTSQALGSHGAAPSGHAKWYTIVQGQTIPSSQASGSQTQSSYQPSTTTLLQTGQPVLPQSQPSGASAPYPSQTSGVYNIAQRPLTATLSEIPGFHIQSSYQPGTTTLLQTGQSASTSQAQSSGASTLYQGIRRNVTSLGHGFPYSTQSVVTANQTSGSQTQSSYQPGTTTLLQTGLSASTSQAQSSGASTFYQGISSGRYLTSLGQSIPSSSHSVVTTNKISGLQDQSFQPDTTTNALVGQSASTSLAHGNFQAPNWHTITPPRFHNLLRNVSVSQSLSSDPQTRTINNILPFLNQSAGTSAMSQNNVQTPAFHTSTHFSPVPQTVATPPVSLPKPCRQTQCSMVESAIASIASSQTSPRVATSSQGTGSFAAVPIPGTSQNFAGIDFQGTLPVHDQYSSVCNFPFGFCNSPQGAANNKFVRSQSVQTHNL</sequence>
<proteinExistence type="predicted"/>
<feature type="compositionally biased region" description="Polar residues" evidence="1">
    <location>
        <begin position="144"/>
        <end position="158"/>
    </location>
</feature>
<feature type="chain" id="PRO_5039916699" evidence="2">
    <location>
        <begin position="24"/>
        <end position="1845"/>
    </location>
</feature>
<protein>
    <submittedName>
        <fullName evidence="4">Mucin-5AC-like</fullName>
    </submittedName>
</protein>
<dbReference type="KEGG" id="ipu:128635223"/>
<feature type="region of interest" description="Disordered" evidence="1">
    <location>
        <begin position="957"/>
        <end position="996"/>
    </location>
</feature>
<feature type="region of interest" description="Disordered" evidence="1">
    <location>
        <begin position="1150"/>
        <end position="1185"/>
    </location>
</feature>
<accession>A0A9F7RHF8</accession>
<feature type="region of interest" description="Disordered" evidence="1">
    <location>
        <begin position="373"/>
        <end position="392"/>
    </location>
</feature>
<feature type="region of interest" description="Disordered" evidence="1">
    <location>
        <begin position="1046"/>
        <end position="1066"/>
    </location>
</feature>
<dbReference type="RefSeq" id="XP_053543009.1">
    <property type="nucleotide sequence ID" value="XM_053687034.1"/>
</dbReference>
<feature type="region of interest" description="Disordered" evidence="1">
    <location>
        <begin position="659"/>
        <end position="683"/>
    </location>
</feature>
<feature type="compositionally biased region" description="Low complexity" evidence="1">
    <location>
        <begin position="907"/>
        <end position="927"/>
    </location>
</feature>
<feature type="region of interest" description="Disordered" evidence="1">
    <location>
        <begin position="1392"/>
        <end position="1427"/>
    </location>
</feature>
<feature type="compositionally biased region" description="Polar residues" evidence="1">
    <location>
        <begin position="985"/>
        <end position="996"/>
    </location>
</feature>
<feature type="region of interest" description="Disordered" evidence="1">
    <location>
        <begin position="1325"/>
        <end position="1358"/>
    </location>
</feature>
<keyword evidence="2" id="KW-0732">Signal</keyword>
<feature type="region of interest" description="Disordered" evidence="1">
    <location>
        <begin position="1467"/>
        <end position="1488"/>
    </location>
</feature>
<gene>
    <name evidence="4" type="primary">LOC128635223</name>
</gene>
<feature type="compositionally biased region" description="Low complexity" evidence="1">
    <location>
        <begin position="772"/>
        <end position="810"/>
    </location>
</feature>
<feature type="region of interest" description="Disordered" evidence="1">
    <location>
        <begin position="144"/>
        <end position="196"/>
    </location>
</feature>
<feature type="compositionally biased region" description="Low complexity" evidence="1">
    <location>
        <begin position="957"/>
        <end position="984"/>
    </location>
</feature>
<feature type="region of interest" description="Disordered" evidence="1">
    <location>
        <begin position="713"/>
        <end position="755"/>
    </location>
</feature>
<feature type="compositionally biased region" description="Low complexity" evidence="1">
    <location>
        <begin position="291"/>
        <end position="326"/>
    </location>
</feature>
<feature type="region of interest" description="Disordered" evidence="1">
    <location>
        <begin position="540"/>
        <end position="575"/>
    </location>
</feature>
<feature type="compositionally biased region" description="Low complexity" evidence="1">
    <location>
        <begin position="713"/>
        <end position="748"/>
    </location>
</feature>
<feature type="compositionally biased region" description="Low complexity" evidence="1">
    <location>
        <begin position="1392"/>
        <end position="1420"/>
    </location>
</feature>
<feature type="region of interest" description="Disordered" evidence="1">
    <location>
        <begin position="233"/>
        <end position="261"/>
    </location>
</feature>
<reference evidence="3" key="1">
    <citation type="journal article" date="2016" name="Nat. Commun.">
        <title>The channel catfish genome sequence provides insights into the evolution of scale formation in teleosts.</title>
        <authorList>
            <person name="Liu Z."/>
            <person name="Liu S."/>
            <person name="Yao J."/>
            <person name="Bao L."/>
            <person name="Zhang J."/>
            <person name="Li Y."/>
            <person name="Jiang C."/>
            <person name="Sun L."/>
            <person name="Wang R."/>
            <person name="Zhang Y."/>
            <person name="Zhou T."/>
            <person name="Zeng Q."/>
            <person name="Fu Q."/>
            <person name="Gao S."/>
            <person name="Li N."/>
            <person name="Koren S."/>
            <person name="Jiang Y."/>
            <person name="Zimin A."/>
            <person name="Xu P."/>
            <person name="Phillippy A.M."/>
            <person name="Geng X."/>
            <person name="Song L."/>
            <person name="Sun F."/>
            <person name="Li C."/>
            <person name="Wang X."/>
            <person name="Chen A."/>
            <person name="Jin Y."/>
            <person name="Yuan Z."/>
            <person name="Yang Y."/>
            <person name="Tan S."/>
            <person name="Peatman E."/>
            <person name="Lu J."/>
            <person name="Qin Z."/>
            <person name="Dunham R."/>
            <person name="Li Z."/>
            <person name="Sonstegard T."/>
            <person name="Feng J."/>
            <person name="Danzmann R.G."/>
            <person name="Schroeder S."/>
            <person name="Scheffler B."/>
            <person name="Duke M.V."/>
            <person name="Ballard L."/>
            <person name="Kucuktas H."/>
            <person name="Kaltenboeck L."/>
            <person name="Liu H."/>
            <person name="Armbruster J."/>
            <person name="Xie Y."/>
            <person name="Kirby M.L."/>
            <person name="Tian Y."/>
            <person name="Flanagan M.E."/>
            <person name="Mu W."/>
            <person name="Waldbieser G.C."/>
        </authorList>
    </citation>
    <scope>NUCLEOTIDE SEQUENCE [LARGE SCALE GENOMIC DNA]</scope>
    <source>
        <strain evidence="3">SDA103</strain>
    </source>
</reference>
<feature type="compositionally biased region" description="Low complexity" evidence="1">
    <location>
        <begin position="173"/>
        <end position="193"/>
    </location>
</feature>
<feature type="region of interest" description="Disordered" evidence="1">
    <location>
        <begin position="291"/>
        <end position="333"/>
    </location>
</feature>
<dbReference type="Proteomes" id="UP000221080">
    <property type="component" value="Chromosome 16"/>
</dbReference>
<dbReference type="GeneID" id="128635223"/>
<feature type="compositionally biased region" description="Polar residues" evidence="1">
    <location>
        <begin position="864"/>
        <end position="878"/>
    </location>
</feature>
<name>A0A9F7RHF8_ICTPU</name>
<feature type="compositionally biased region" description="Low complexity" evidence="1">
    <location>
        <begin position="241"/>
        <end position="261"/>
    </location>
</feature>
<feature type="region of interest" description="Disordered" evidence="1">
    <location>
        <begin position="473"/>
        <end position="508"/>
    </location>
</feature>
<feature type="compositionally biased region" description="Polar residues" evidence="1">
    <location>
        <begin position="1052"/>
        <end position="1066"/>
    </location>
</feature>
<evidence type="ECO:0000313" key="3">
    <source>
        <dbReference type="Proteomes" id="UP000221080"/>
    </source>
</evidence>
<feature type="compositionally biased region" description="Low complexity" evidence="1">
    <location>
        <begin position="1150"/>
        <end position="1178"/>
    </location>
</feature>
<feature type="compositionally biased region" description="Low complexity" evidence="1">
    <location>
        <begin position="474"/>
        <end position="502"/>
    </location>
</feature>
<evidence type="ECO:0000313" key="4">
    <source>
        <dbReference type="RefSeq" id="XP_053543009.1"/>
    </source>
</evidence>
<feature type="region of interest" description="Disordered" evidence="1">
    <location>
        <begin position="1225"/>
        <end position="1246"/>
    </location>
</feature>
<reference evidence="4" key="2">
    <citation type="submission" date="2025-08" db="UniProtKB">
        <authorList>
            <consortium name="RefSeq"/>
        </authorList>
    </citation>
    <scope>IDENTIFICATION</scope>
    <source>
        <tissue evidence="4">Blood</tissue>
    </source>
</reference>